<comment type="caution">
    <text evidence="1">The sequence shown here is derived from an EMBL/GenBank/DDBJ whole genome shotgun (WGS) entry which is preliminary data.</text>
</comment>
<name>A0AAU9V5U8_EUPED</name>
<gene>
    <name evidence="1" type="ORF">EEDITHA_LOCUS19843</name>
</gene>
<dbReference type="EMBL" id="CAKOGL010000028">
    <property type="protein sequence ID" value="CAH2105603.1"/>
    <property type="molecule type" value="Genomic_DNA"/>
</dbReference>
<evidence type="ECO:0000313" key="2">
    <source>
        <dbReference type="Proteomes" id="UP001153954"/>
    </source>
</evidence>
<keyword evidence="2" id="KW-1185">Reference proteome</keyword>
<evidence type="ECO:0000313" key="1">
    <source>
        <dbReference type="EMBL" id="CAH2105603.1"/>
    </source>
</evidence>
<proteinExistence type="predicted"/>
<accession>A0AAU9V5U8</accession>
<organism evidence="1 2">
    <name type="scientific">Euphydryas editha</name>
    <name type="common">Edith's checkerspot</name>
    <dbReference type="NCBI Taxonomy" id="104508"/>
    <lineage>
        <taxon>Eukaryota</taxon>
        <taxon>Metazoa</taxon>
        <taxon>Ecdysozoa</taxon>
        <taxon>Arthropoda</taxon>
        <taxon>Hexapoda</taxon>
        <taxon>Insecta</taxon>
        <taxon>Pterygota</taxon>
        <taxon>Neoptera</taxon>
        <taxon>Endopterygota</taxon>
        <taxon>Lepidoptera</taxon>
        <taxon>Glossata</taxon>
        <taxon>Ditrysia</taxon>
        <taxon>Papilionoidea</taxon>
        <taxon>Nymphalidae</taxon>
        <taxon>Nymphalinae</taxon>
        <taxon>Euphydryas</taxon>
    </lineage>
</organism>
<reference evidence="1" key="1">
    <citation type="submission" date="2022-03" db="EMBL/GenBank/DDBJ databases">
        <authorList>
            <person name="Tunstrom K."/>
        </authorList>
    </citation>
    <scope>NUCLEOTIDE SEQUENCE</scope>
</reference>
<sequence length="116" mass="13400">MMMMKTRVRCEAALGDEFQVEVGVYQGFTLRLLLFNLVMVYITSNVQQPISRNILVISNDGNIDADIEHRRNIDRRKWRELTGVLCDTRISIRTEGKVYKPAVRPDDILWCGMLAP</sequence>
<dbReference type="AlphaFoldDB" id="A0AAU9V5U8"/>
<protein>
    <submittedName>
        <fullName evidence="1">Uncharacterized protein</fullName>
    </submittedName>
</protein>
<dbReference type="Proteomes" id="UP001153954">
    <property type="component" value="Unassembled WGS sequence"/>
</dbReference>